<reference evidence="1" key="1">
    <citation type="submission" date="2021-06" db="EMBL/GenBank/DDBJ databases">
        <authorList>
            <person name="Kallberg Y."/>
            <person name="Tangrot J."/>
            <person name="Rosling A."/>
        </authorList>
    </citation>
    <scope>NUCLEOTIDE SEQUENCE</scope>
    <source>
        <strain evidence="1">FL130A</strain>
    </source>
</reference>
<name>A0A9N9F6A3_9GLOM</name>
<protein>
    <submittedName>
        <fullName evidence="1">12007_t:CDS:1</fullName>
    </submittedName>
</protein>
<dbReference type="AlphaFoldDB" id="A0A9N9F6A3"/>
<dbReference type="InterPro" id="IPR036910">
    <property type="entry name" value="HMG_box_dom_sf"/>
</dbReference>
<dbReference type="Proteomes" id="UP000789508">
    <property type="component" value="Unassembled WGS sequence"/>
</dbReference>
<dbReference type="Gene3D" id="1.10.30.10">
    <property type="entry name" value="High mobility group box domain"/>
    <property type="match status" value="1"/>
</dbReference>
<dbReference type="SUPFAM" id="SSF47095">
    <property type="entry name" value="HMG-box"/>
    <property type="match status" value="1"/>
</dbReference>
<dbReference type="EMBL" id="CAJVPS010000883">
    <property type="protein sequence ID" value="CAG8513520.1"/>
    <property type="molecule type" value="Genomic_DNA"/>
</dbReference>
<sequence length="172" mass="19885">MSKLHFVCKNEDDTDEEVFAQYYEPPSSDDFKDLSTCSPFLLFRRKVNEALKKGGRVKSLVEISRLASKLWDSMVDDEKDQYNQLSTALSRQPGNWRNISSIRYLQISVPNSNFPGSELSRQFIDVSNISSMEHPIPTANAPESEYFLYSKEIWTDEDSNLFGLDNEFYVTR</sequence>
<keyword evidence="2" id="KW-1185">Reference proteome</keyword>
<evidence type="ECO:0000313" key="2">
    <source>
        <dbReference type="Proteomes" id="UP000789508"/>
    </source>
</evidence>
<proteinExistence type="predicted"/>
<gene>
    <name evidence="1" type="ORF">ALEPTO_LOCUS4097</name>
</gene>
<accession>A0A9N9F6A3</accession>
<comment type="caution">
    <text evidence="1">The sequence shown here is derived from an EMBL/GenBank/DDBJ whole genome shotgun (WGS) entry which is preliminary data.</text>
</comment>
<dbReference type="CDD" id="cd00084">
    <property type="entry name" value="HMG-box_SF"/>
    <property type="match status" value="1"/>
</dbReference>
<dbReference type="OrthoDB" id="6247875at2759"/>
<evidence type="ECO:0000313" key="1">
    <source>
        <dbReference type="EMBL" id="CAG8513520.1"/>
    </source>
</evidence>
<organism evidence="1 2">
    <name type="scientific">Ambispora leptoticha</name>
    <dbReference type="NCBI Taxonomy" id="144679"/>
    <lineage>
        <taxon>Eukaryota</taxon>
        <taxon>Fungi</taxon>
        <taxon>Fungi incertae sedis</taxon>
        <taxon>Mucoromycota</taxon>
        <taxon>Glomeromycotina</taxon>
        <taxon>Glomeromycetes</taxon>
        <taxon>Archaeosporales</taxon>
        <taxon>Ambisporaceae</taxon>
        <taxon>Ambispora</taxon>
    </lineage>
</organism>